<sequence>MFLIVHLDELSGTCKLKLQPYSWGGLPRRQAQCAQEPGGARPGAVRPDPGAISRESLIDKNGAVSQIFIDKTGTSRERDPAKGKDKVRD</sequence>
<reference evidence="2" key="1">
    <citation type="journal article" date="2022" name="Mol. Ecol. Resour.">
        <title>The genomes of chicory, endive, great burdock and yacon provide insights into Asteraceae palaeo-polyploidization history and plant inulin production.</title>
        <authorList>
            <person name="Fan W."/>
            <person name="Wang S."/>
            <person name="Wang H."/>
            <person name="Wang A."/>
            <person name="Jiang F."/>
            <person name="Liu H."/>
            <person name="Zhao H."/>
            <person name="Xu D."/>
            <person name="Zhang Y."/>
        </authorList>
    </citation>
    <scope>NUCLEOTIDE SEQUENCE [LARGE SCALE GENOMIC DNA]</scope>
    <source>
        <strain evidence="2">cv. Punajuju</strain>
    </source>
</reference>
<protein>
    <submittedName>
        <fullName evidence="1">Uncharacterized protein</fullName>
    </submittedName>
</protein>
<accession>A0ACB9BEX4</accession>
<reference evidence="1 2" key="2">
    <citation type="journal article" date="2022" name="Mol. Ecol. Resour.">
        <title>The genomes of chicory, endive, great burdock and yacon provide insights into Asteraceae paleo-polyploidization history and plant inulin production.</title>
        <authorList>
            <person name="Fan W."/>
            <person name="Wang S."/>
            <person name="Wang H."/>
            <person name="Wang A."/>
            <person name="Jiang F."/>
            <person name="Liu H."/>
            <person name="Zhao H."/>
            <person name="Xu D."/>
            <person name="Zhang Y."/>
        </authorList>
    </citation>
    <scope>NUCLEOTIDE SEQUENCE [LARGE SCALE GENOMIC DNA]</scope>
    <source>
        <strain evidence="2">cv. Punajuju</strain>
        <tissue evidence="1">Leaves</tissue>
    </source>
</reference>
<name>A0ACB9BEX4_CICIN</name>
<comment type="caution">
    <text evidence="1">The sequence shown here is derived from an EMBL/GenBank/DDBJ whole genome shotgun (WGS) entry which is preliminary data.</text>
</comment>
<dbReference type="EMBL" id="CM042014">
    <property type="protein sequence ID" value="KAI3720628.1"/>
    <property type="molecule type" value="Genomic_DNA"/>
</dbReference>
<proteinExistence type="predicted"/>
<keyword evidence="2" id="KW-1185">Reference proteome</keyword>
<gene>
    <name evidence="1" type="ORF">L2E82_31619</name>
</gene>
<organism evidence="1 2">
    <name type="scientific">Cichorium intybus</name>
    <name type="common">Chicory</name>
    <dbReference type="NCBI Taxonomy" id="13427"/>
    <lineage>
        <taxon>Eukaryota</taxon>
        <taxon>Viridiplantae</taxon>
        <taxon>Streptophyta</taxon>
        <taxon>Embryophyta</taxon>
        <taxon>Tracheophyta</taxon>
        <taxon>Spermatophyta</taxon>
        <taxon>Magnoliopsida</taxon>
        <taxon>eudicotyledons</taxon>
        <taxon>Gunneridae</taxon>
        <taxon>Pentapetalae</taxon>
        <taxon>asterids</taxon>
        <taxon>campanulids</taxon>
        <taxon>Asterales</taxon>
        <taxon>Asteraceae</taxon>
        <taxon>Cichorioideae</taxon>
        <taxon>Cichorieae</taxon>
        <taxon>Cichoriinae</taxon>
        <taxon>Cichorium</taxon>
    </lineage>
</organism>
<evidence type="ECO:0000313" key="2">
    <source>
        <dbReference type="Proteomes" id="UP001055811"/>
    </source>
</evidence>
<dbReference type="Proteomes" id="UP001055811">
    <property type="component" value="Linkage Group LG06"/>
</dbReference>
<evidence type="ECO:0000313" key="1">
    <source>
        <dbReference type="EMBL" id="KAI3720628.1"/>
    </source>
</evidence>